<dbReference type="Pfam" id="PF19674">
    <property type="entry name" value="DUF6177"/>
    <property type="match status" value="2"/>
</dbReference>
<reference evidence="2 3" key="1">
    <citation type="journal article" date="2023" name="Microb. Genom.">
        <title>Mesoterricola silvestris gen. nov., sp. nov., Mesoterricola sediminis sp. nov., Geothrix oryzae sp. nov., Geothrix edaphica sp. nov., Geothrix rubra sp. nov., and Geothrix limicola sp. nov., six novel members of Acidobacteriota isolated from soils.</title>
        <authorList>
            <person name="Weisberg A.J."/>
            <person name="Pearce E."/>
            <person name="Kramer C.G."/>
            <person name="Chang J.H."/>
            <person name="Clarke C.R."/>
        </authorList>
    </citation>
    <scope>NUCLEOTIDE SEQUENCE [LARGE SCALE GENOMIC DNA]</scope>
    <source>
        <strain evidence="2 3">NE20-4-1</strain>
    </source>
</reference>
<gene>
    <name evidence="2" type="ORF">PV383_28185</name>
</gene>
<evidence type="ECO:0000313" key="3">
    <source>
        <dbReference type="Proteomes" id="UP001282474"/>
    </source>
</evidence>
<accession>A0ABU4MUG8</accession>
<feature type="region of interest" description="Disordered" evidence="1">
    <location>
        <begin position="239"/>
        <end position="283"/>
    </location>
</feature>
<dbReference type="InterPro" id="IPR046175">
    <property type="entry name" value="DUF6177"/>
</dbReference>
<feature type="compositionally biased region" description="Basic and acidic residues" evidence="1">
    <location>
        <begin position="453"/>
        <end position="463"/>
    </location>
</feature>
<keyword evidence="3" id="KW-1185">Reference proteome</keyword>
<dbReference type="Proteomes" id="UP001282474">
    <property type="component" value="Unassembled WGS sequence"/>
</dbReference>
<sequence length="511" mass="53499">MTKDVIALTPKMPDVWALMTSLYAGGSELDLSAAAEGAVVQLHGPGGRPLVSVESPVLVQVPGEAERLLGQRAAVPYWWTEARASTAVPEAERLAEVVCGRLNALLGGSTWPPGAAASTQVVDVSAVPSAGSGQPAVDVVTDHAAVVLIDRPVVALTSWLAEIMRTAAVSRRSLQIVTPRGVRLTPAARTALARVPNRWVVQDPECGYYDGLSGAVLRWRDGAFSPALAEDGTAAVAPAFTRRTTDGDAPGGTTDGATGDASEGEGTGAGTSDGPAPEGAADDVPGRQLLVALRTVHRADEHLLLGRGLEAAWKALTGTAPAGWGTAEPVNLPWSPRQLTDLARERAPEPSQLIVVGTPDRPATATVRVTRTTKGVEEDVVLTIGYAAGEHPPLDRVEALADTLVREHGLRTLLTSVRVARADLTTAPRLEGPPLPATFTLGPDDVHTVGLDHARRPPVEVRPKQLGPTSRPALHYPLGDGTDPASWTRLQQLTAHLRDDHSRPSTPAQQG</sequence>
<comment type="caution">
    <text evidence="2">The sequence shown here is derived from an EMBL/GenBank/DDBJ whole genome shotgun (WGS) entry which is preliminary data.</text>
</comment>
<name>A0ABU4MUG8_9ACTN</name>
<evidence type="ECO:0000313" key="2">
    <source>
        <dbReference type="EMBL" id="MDX3041040.1"/>
    </source>
</evidence>
<protein>
    <submittedName>
        <fullName evidence="2">DUF6177 family protein</fullName>
    </submittedName>
</protein>
<proteinExistence type="predicted"/>
<feature type="region of interest" description="Disordered" evidence="1">
    <location>
        <begin position="453"/>
        <end position="485"/>
    </location>
</feature>
<evidence type="ECO:0000256" key="1">
    <source>
        <dbReference type="SAM" id="MobiDB-lite"/>
    </source>
</evidence>
<dbReference type="EMBL" id="JARAWJ010000024">
    <property type="protein sequence ID" value="MDX3041040.1"/>
    <property type="molecule type" value="Genomic_DNA"/>
</dbReference>
<dbReference type="RefSeq" id="WP_193381076.1">
    <property type="nucleotide sequence ID" value="NZ_JABXWF010000020.1"/>
</dbReference>
<organism evidence="2 3">
    <name type="scientific">Streptomyces caniscabiei</name>
    <dbReference type="NCBI Taxonomy" id="2746961"/>
    <lineage>
        <taxon>Bacteria</taxon>
        <taxon>Bacillati</taxon>
        <taxon>Actinomycetota</taxon>
        <taxon>Actinomycetes</taxon>
        <taxon>Kitasatosporales</taxon>
        <taxon>Streptomycetaceae</taxon>
        <taxon>Streptomyces</taxon>
    </lineage>
</organism>